<keyword evidence="3" id="KW-0687">Ribonucleoprotein</keyword>
<gene>
    <name evidence="4" type="ORF">FPE_LOCUS21565</name>
</gene>
<dbReference type="Proteomes" id="UP000834106">
    <property type="component" value="Chromosome 13"/>
</dbReference>
<dbReference type="GO" id="GO:0022627">
    <property type="term" value="C:cytosolic small ribosomal subunit"/>
    <property type="evidence" value="ECO:0007669"/>
    <property type="project" value="TreeGrafter"/>
</dbReference>
<sequence length="147" mass="16688">MLSRSPNLDNLIALKDFEGIQGLPLLRDIEDLCYEKNTRKSSRAEIELQKQEEVANSRVRQADDKGRAYGSGRRKCSIACVWIQPGEGKFEVNDKEFDVYFPILDYRAALLGLKLKLSLWVKSEPSVWASAERCKTGNQAYDVVSET</sequence>
<evidence type="ECO:0000256" key="2">
    <source>
        <dbReference type="ARBA" id="ARBA00022980"/>
    </source>
</evidence>
<dbReference type="InterPro" id="IPR020568">
    <property type="entry name" value="Ribosomal_Su5_D2-typ_SF"/>
</dbReference>
<organism evidence="4 5">
    <name type="scientific">Fraxinus pennsylvanica</name>
    <dbReference type="NCBI Taxonomy" id="56036"/>
    <lineage>
        <taxon>Eukaryota</taxon>
        <taxon>Viridiplantae</taxon>
        <taxon>Streptophyta</taxon>
        <taxon>Embryophyta</taxon>
        <taxon>Tracheophyta</taxon>
        <taxon>Spermatophyta</taxon>
        <taxon>Magnoliopsida</taxon>
        <taxon>eudicotyledons</taxon>
        <taxon>Gunneridae</taxon>
        <taxon>Pentapetalae</taxon>
        <taxon>asterids</taxon>
        <taxon>lamiids</taxon>
        <taxon>Lamiales</taxon>
        <taxon>Oleaceae</taxon>
        <taxon>Oleeae</taxon>
        <taxon>Fraxinus</taxon>
    </lineage>
</organism>
<dbReference type="PANTHER" id="PTHR21569:SF1">
    <property type="entry name" value="SMALL RIBOSOMAL SUBUNIT PROTEIN US9M"/>
    <property type="match status" value="1"/>
</dbReference>
<evidence type="ECO:0000256" key="3">
    <source>
        <dbReference type="ARBA" id="ARBA00023274"/>
    </source>
</evidence>
<dbReference type="Pfam" id="PF00380">
    <property type="entry name" value="Ribosomal_S9"/>
    <property type="match status" value="1"/>
</dbReference>
<dbReference type="SUPFAM" id="SSF54211">
    <property type="entry name" value="Ribosomal protein S5 domain 2-like"/>
    <property type="match status" value="1"/>
</dbReference>
<dbReference type="AlphaFoldDB" id="A0AAD1ZVU3"/>
<keyword evidence="2" id="KW-0689">Ribosomal protein</keyword>
<dbReference type="GO" id="GO:0003735">
    <property type="term" value="F:structural constituent of ribosome"/>
    <property type="evidence" value="ECO:0007669"/>
    <property type="project" value="InterPro"/>
</dbReference>
<dbReference type="GO" id="GO:0003723">
    <property type="term" value="F:RNA binding"/>
    <property type="evidence" value="ECO:0007669"/>
    <property type="project" value="TreeGrafter"/>
</dbReference>
<accession>A0AAD1ZVU3</accession>
<evidence type="ECO:0000313" key="4">
    <source>
        <dbReference type="EMBL" id="CAI9774135.1"/>
    </source>
</evidence>
<evidence type="ECO:0008006" key="6">
    <source>
        <dbReference type="Google" id="ProtNLM"/>
    </source>
</evidence>
<evidence type="ECO:0000313" key="5">
    <source>
        <dbReference type="Proteomes" id="UP000834106"/>
    </source>
</evidence>
<reference evidence="4" key="1">
    <citation type="submission" date="2023-05" db="EMBL/GenBank/DDBJ databases">
        <authorList>
            <person name="Huff M."/>
        </authorList>
    </citation>
    <scope>NUCLEOTIDE SEQUENCE</scope>
</reference>
<dbReference type="EMBL" id="OU503048">
    <property type="protein sequence ID" value="CAI9774135.1"/>
    <property type="molecule type" value="Genomic_DNA"/>
</dbReference>
<dbReference type="InterPro" id="IPR000754">
    <property type="entry name" value="Ribosomal_uS9"/>
</dbReference>
<dbReference type="InterPro" id="IPR014721">
    <property type="entry name" value="Ribsml_uS5_D2-typ_fold_subgr"/>
</dbReference>
<comment type="similarity">
    <text evidence="1">Belongs to the universal ribosomal protein uS9 family.</text>
</comment>
<dbReference type="Gene3D" id="3.30.230.10">
    <property type="match status" value="1"/>
</dbReference>
<protein>
    <recommendedName>
        <fullName evidence="6">Ribosomal protein S9</fullName>
    </recommendedName>
</protein>
<dbReference type="PANTHER" id="PTHR21569">
    <property type="entry name" value="RIBOSOMAL PROTEIN S9"/>
    <property type="match status" value="1"/>
</dbReference>
<keyword evidence="5" id="KW-1185">Reference proteome</keyword>
<dbReference type="GO" id="GO:0006412">
    <property type="term" value="P:translation"/>
    <property type="evidence" value="ECO:0007669"/>
    <property type="project" value="InterPro"/>
</dbReference>
<evidence type="ECO:0000256" key="1">
    <source>
        <dbReference type="ARBA" id="ARBA00005251"/>
    </source>
</evidence>
<name>A0AAD1ZVU3_9LAMI</name>
<proteinExistence type="inferred from homology"/>